<sequence>MKDKGKMRWTFRVYLQWPLYLTVFMILLTAAVGAVSFTAGLIVSAFTLVYIGIALWLYISRKRGILAGLIAFSESYDQSRQGILREMLVPYAVADRTGRLLWMNREFESILGEDKTVPPSLTALFPEITKEMLSTGGETVSIHSSFSERNYRVDLRELVMDPLAQAAADNGLEPGESRITAVYLIDETQTLKYKQQINDQKLVAGLIYLDNYEEALESVEEVRRSLLTALIDRKISKYISSMNGIVKKIEKDKYFFVIRQQYMIQMQESRFPILEDVKTVNIGNEMAVTLSIGIGMNGESYAQNYEYARTSIDMALGRGGDQAVVKDLDKIQYYGGKAQQMEKTTRVKARVKAHALRELMENKDRLLIMGHRLADIDAFGAAIGIYRIAASMNKKANIVLNEVTSSVRPMMERFLDNAEYPDDMFLKGSKAAELVDSGTMLVVVDVNRPSITDEPSLLRLVRTIVVLDHHRTSNEIIDNAVLSYVEPYASSACEMVAEVLQYIADGIKVRPAEADAMYAGIVIDTQNFTNQTGVRTFEAAAFLRRSGADITRVRKLFRENMKDYQAKAEAVRAAEVYMEAFAISVCPAEGLDSPTITGAQAANELLEIKGIKASVVLTAYNNTIYFSARSIDEVNVQVMMEKLGGGGHRTIAGAQIQGISVEEAKNRLKEVIRQMMDEGDVS</sequence>
<comment type="similarity">
    <text evidence="1">Belongs to the GdpP/PdeA phosphodiesterase family.</text>
</comment>
<dbReference type="Pfam" id="PF02272">
    <property type="entry name" value="DHHA1"/>
    <property type="match status" value="1"/>
</dbReference>
<feature type="domain" description="DDH" evidence="3">
    <location>
        <begin position="366"/>
        <end position="521"/>
    </location>
</feature>
<dbReference type="EC" id="3.1.4.-" evidence="1"/>
<dbReference type="Gene3D" id="3.10.310.30">
    <property type="match status" value="1"/>
</dbReference>
<evidence type="ECO:0000259" key="3">
    <source>
        <dbReference type="Pfam" id="PF01368"/>
    </source>
</evidence>
<dbReference type="InterPro" id="IPR014528">
    <property type="entry name" value="GdpP/PdeA"/>
</dbReference>
<keyword evidence="1 2" id="KW-0472">Membrane</keyword>
<dbReference type="InterPro" id="IPR001667">
    <property type="entry name" value="DDH_dom"/>
</dbReference>
<comment type="function">
    <text evidence="1">Has phosphodiesterase (PDE) activity against cyclic-di-AMP (c-di-AMP).</text>
</comment>
<proteinExistence type="inferred from homology"/>
<dbReference type="RefSeq" id="WP_178301332.1">
    <property type="nucleotide sequence ID" value="NZ_BAABXL010000001.1"/>
</dbReference>
<evidence type="ECO:0000259" key="4">
    <source>
        <dbReference type="Pfam" id="PF02272"/>
    </source>
</evidence>
<evidence type="ECO:0000313" key="5">
    <source>
        <dbReference type="EMBL" id="GAA6267123.1"/>
    </source>
</evidence>
<dbReference type="Gene3D" id="3.30.450.20">
    <property type="entry name" value="PAS domain"/>
    <property type="match status" value="1"/>
</dbReference>
<feature type="transmembrane region" description="Helical" evidence="2">
    <location>
        <begin position="41"/>
        <end position="59"/>
    </location>
</feature>
<comment type="caution">
    <text evidence="5">The sequence shown here is derived from an EMBL/GenBank/DDBJ whole genome shotgun (WGS) entry which is preliminary data.</text>
</comment>
<comment type="subcellular location">
    <subcellularLocation>
        <location evidence="1">Cell membrane</location>
    </subcellularLocation>
</comment>
<dbReference type="PANTHER" id="PTHR47618">
    <property type="entry name" value="BIFUNCTIONAL OLIGORIBONUCLEASE AND PAP PHOSPHATASE NRNA"/>
    <property type="match status" value="1"/>
</dbReference>
<dbReference type="InterPro" id="IPR051319">
    <property type="entry name" value="Oligoribo/pAp-PDE_c-di-AMP_PDE"/>
</dbReference>
<name>A0ABQ0ASW5_9FIRM</name>
<dbReference type="Pfam" id="PF24898">
    <property type="entry name" value="GGDEF_GdpP"/>
    <property type="match status" value="1"/>
</dbReference>
<dbReference type="Gene3D" id="3.90.1640.10">
    <property type="entry name" value="inorganic pyrophosphatase (n-terminal core)"/>
    <property type="match status" value="1"/>
</dbReference>
<dbReference type="InterPro" id="IPR038763">
    <property type="entry name" value="DHH_sf"/>
</dbReference>
<feature type="transmembrane region" description="Helical" evidence="2">
    <location>
        <begin position="12"/>
        <end position="35"/>
    </location>
</feature>
<organism evidence="5 6">
    <name type="scientific">Enterocloster alcoholdehydrogenati</name>
    <dbReference type="NCBI Taxonomy" id="2547410"/>
    <lineage>
        <taxon>Bacteria</taxon>
        <taxon>Bacillati</taxon>
        <taxon>Bacillota</taxon>
        <taxon>Clostridia</taxon>
        <taxon>Lachnospirales</taxon>
        <taxon>Lachnospiraceae</taxon>
        <taxon>Enterocloster</taxon>
    </lineage>
</organism>
<reference evidence="5 6" key="1">
    <citation type="submission" date="2024-04" db="EMBL/GenBank/DDBJ databases">
        <title>Defined microbial consortia suppress multidrug-resistant proinflammatory Enterobacteriaceae via ecological control.</title>
        <authorList>
            <person name="Furuichi M."/>
            <person name="Kawaguchi T."/>
            <person name="Pust M."/>
            <person name="Yasuma K."/>
            <person name="Plichta D."/>
            <person name="Hasegawa N."/>
            <person name="Ohya T."/>
            <person name="Bhattarai S."/>
            <person name="Sasajima S."/>
            <person name="Aoto Y."/>
            <person name="Tuganbaev T."/>
            <person name="Yaginuma M."/>
            <person name="Ueda M."/>
            <person name="Okahashi N."/>
            <person name="Amafuji K."/>
            <person name="Kiridooshi Y."/>
            <person name="Sugita K."/>
            <person name="Strazar M."/>
            <person name="Skelly A."/>
            <person name="Suda W."/>
            <person name="Hattori M."/>
            <person name="Nakamoto N."/>
            <person name="Caballero S."/>
            <person name="Norman J."/>
            <person name="Olle B."/>
            <person name="Tanoue T."/>
            <person name="Arita M."/>
            <person name="Bucci V."/>
            <person name="Atarashi K."/>
            <person name="Xavier R."/>
            <person name="Honda K."/>
        </authorList>
    </citation>
    <scope>NUCLEOTIDE SEQUENCE [LARGE SCALE GENOMIC DNA]</scope>
    <source>
        <strain evidence="6">f13</strain>
    </source>
</reference>
<evidence type="ECO:0000256" key="2">
    <source>
        <dbReference type="SAM" id="Phobius"/>
    </source>
</evidence>
<comment type="catalytic activity">
    <reaction evidence="1">
        <text>3',3'-c-di-AMP + H2O = 5'-O-phosphonoadenylyl-(3'-&gt;5')-adenosine + H(+)</text>
        <dbReference type="Rhea" id="RHEA:54420"/>
        <dbReference type="ChEBI" id="CHEBI:15377"/>
        <dbReference type="ChEBI" id="CHEBI:15378"/>
        <dbReference type="ChEBI" id="CHEBI:71500"/>
        <dbReference type="ChEBI" id="CHEBI:138171"/>
    </reaction>
</comment>
<keyword evidence="1" id="KW-0378">Hydrolase</keyword>
<accession>A0ABQ0ASW5</accession>
<dbReference type="Pfam" id="PF01368">
    <property type="entry name" value="DHH"/>
    <property type="match status" value="1"/>
</dbReference>
<keyword evidence="1" id="KW-1003">Cell membrane</keyword>
<dbReference type="PIRSF" id="PIRSF026583">
    <property type="entry name" value="YybT"/>
    <property type="match status" value="1"/>
</dbReference>
<keyword evidence="2" id="KW-1133">Transmembrane helix</keyword>
<dbReference type="SUPFAM" id="SSF64182">
    <property type="entry name" value="DHH phosphoesterases"/>
    <property type="match status" value="1"/>
</dbReference>
<protein>
    <recommendedName>
        <fullName evidence="1">Cyclic-di-AMP phosphodiesterase</fullName>
        <ecNumber evidence="1">3.1.4.-</ecNumber>
    </recommendedName>
</protein>
<feature type="domain" description="DHHA1" evidence="4">
    <location>
        <begin position="599"/>
        <end position="673"/>
    </location>
</feature>
<dbReference type="PANTHER" id="PTHR47618:SF2">
    <property type="entry name" value="CYCLIC-DI-AMP PHOSPHODIESTERASE GDPP"/>
    <property type="match status" value="1"/>
</dbReference>
<keyword evidence="6" id="KW-1185">Reference proteome</keyword>
<dbReference type="InterPro" id="IPR003156">
    <property type="entry name" value="DHHA1_dom"/>
</dbReference>
<dbReference type="Proteomes" id="UP001600894">
    <property type="component" value="Unassembled WGS sequence"/>
</dbReference>
<dbReference type="EMBL" id="BAABXL010000001">
    <property type="protein sequence ID" value="GAA6267123.1"/>
    <property type="molecule type" value="Genomic_DNA"/>
</dbReference>
<gene>
    <name evidence="5" type="ORF">F130042H8_01830</name>
</gene>
<evidence type="ECO:0000256" key="1">
    <source>
        <dbReference type="PIRNR" id="PIRNR026583"/>
    </source>
</evidence>
<keyword evidence="2" id="KW-0812">Transmembrane</keyword>
<evidence type="ECO:0000313" key="6">
    <source>
        <dbReference type="Proteomes" id="UP001600894"/>
    </source>
</evidence>